<dbReference type="GO" id="GO:0000470">
    <property type="term" value="P:maturation of LSU-rRNA"/>
    <property type="evidence" value="ECO:0007669"/>
    <property type="project" value="TreeGrafter"/>
</dbReference>
<feature type="region of interest" description="Disordered" evidence="2">
    <location>
        <begin position="219"/>
        <end position="245"/>
    </location>
</feature>
<dbReference type="GO" id="GO:0030687">
    <property type="term" value="C:preribosome, large subunit precursor"/>
    <property type="evidence" value="ECO:0007669"/>
    <property type="project" value="TreeGrafter"/>
</dbReference>
<dbReference type="Proteomes" id="UP000825935">
    <property type="component" value="Chromosome 36"/>
</dbReference>
<feature type="compositionally biased region" description="Acidic residues" evidence="2">
    <location>
        <begin position="31"/>
        <end position="40"/>
    </location>
</feature>
<dbReference type="AlphaFoldDB" id="A0A8T2QED0"/>
<proteinExistence type="inferred from homology"/>
<dbReference type="OrthoDB" id="20949at2759"/>
<gene>
    <name evidence="3" type="ORF">KP509_36G063100</name>
</gene>
<dbReference type="PANTHER" id="PTHR13245">
    <property type="entry name" value="RRP15-LIKE PROTEIN"/>
    <property type="match status" value="1"/>
</dbReference>
<dbReference type="InterPro" id="IPR012459">
    <property type="entry name" value="Rrp15"/>
</dbReference>
<dbReference type="EMBL" id="CM035441">
    <property type="protein sequence ID" value="KAH7281793.1"/>
    <property type="molecule type" value="Genomic_DNA"/>
</dbReference>
<sequence length="245" mass="27238">MLTSCTSTPNATEEQSEKTGKDFGYPTENEFMGDSEEEHAEDGNTMKRDGSTAFRRAFQRIMKRKLPSSGIDEAMGPILSAHKQLLAKKLEAADEGQKTRKESKKEKQALRERGHVVPAPYCTAKEKELMKLATRGVVKLFNAVNRVQSVQEGVKATKNRETKDVLKRSKSTFLAMLQDGNGSNPSMQKGLYDKKEVAADHQPGWSALQDTFMLGKTKLKDWDKKQDKNDAVEGMGGTTDDSDSE</sequence>
<dbReference type="OMA" id="MPSHQDK"/>
<evidence type="ECO:0000256" key="2">
    <source>
        <dbReference type="SAM" id="MobiDB-lite"/>
    </source>
</evidence>
<reference evidence="3" key="1">
    <citation type="submission" date="2021-08" db="EMBL/GenBank/DDBJ databases">
        <title>WGS assembly of Ceratopteris richardii.</title>
        <authorList>
            <person name="Marchant D.B."/>
            <person name="Chen G."/>
            <person name="Jenkins J."/>
            <person name="Shu S."/>
            <person name="Leebens-Mack J."/>
            <person name="Grimwood J."/>
            <person name="Schmutz J."/>
            <person name="Soltis P."/>
            <person name="Soltis D."/>
            <person name="Chen Z.-H."/>
        </authorList>
    </citation>
    <scope>NUCLEOTIDE SEQUENCE</scope>
    <source>
        <strain evidence="3">Whitten #5841</strain>
        <tissue evidence="3">Leaf</tissue>
    </source>
</reference>
<feature type="compositionally biased region" description="Basic and acidic residues" evidence="2">
    <location>
        <begin position="219"/>
        <end position="231"/>
    </location>
</feature>
<name>A0A8T2QED0_CERRI</name>
<accession>A0A8T2QED0</accession>
<organism evidence="3 4">
    <name type="scientific">Ceratopteris richardii</name>
    <name type="common">Triangle waterfern</name>
    <dbReference type="NCBI Taxonomy" id="49495"/>
    <lineage>
        <taxon>Eukaryota</taxon>
        <taxon>Viridiplantae</taxon>
        <taxon>Streptophyta</taxon>
        <taxon>Embryophyta</taxon>
        <taxon>Tracheophyta</taxon>
        <taxon>Polypodiopsida</taxon>
        <taxon>Polypodiidae</taxon>
        <taxon>Polypodiales</taxon>
        <taxon>Pteridineae</taxon>
        <taxon>Pteridaceae</taxon>
        <taxon>Parkerioideae</taxon>
        <taxon>Ceratopteris</taxon>
    </lineage>
</organism>
<dbReference type="PANTHER" id="PTHR13245:SF14">
    <property type="entry name" value="RRP15-LIKE PROTEIN"/>
    <property type="match status" value="1"/>
</dbReference>
<evidence type="ECO:0000313" key="3">
    <source>
        <dbReference type="EMBL" id="KAH7281793.1"/>
    </source>
</evidence>
<dbReference type="GO" id="GO:0000460">
    <property type="term" value="P:maturation of 5.8S rRNA"/>
    <property type="evidence" value="ECO:0007669"/>
    <property type="project" value="TreeGrafter"/>
</dbReference>
<feature type="compositionally biased region" description="Basic and acidic residues" evidence="2">
    <location>
        <begin position="41"/>
        <end position="50"/>
    </location>
</feature>
<dbReference type="Pfam" id="PF07890">
    <property type="entry name" value="Rrp15p"/>
    <property type="match status" value="1"/>
</dbReference>
<evidence type="ECO:0000256" key="1">
    <source>
        <dbReference type="ARBA" id="ARBA00007462"/>
    </source>
</evidence>
<comment type="similarity">
    <text evidence="1">Belongs to the RRP15 family.</text>
</comment>
<feature type="region of interest" description="Disordered" evidence="2">
    <location>
        <begin position="90"/>
        <end position="112"/>
    </location>
</feature>
<feature type="compositionally biased region" description="Polar residues" evidence="2">
    <location>
        <begin position="1"/>
        <end position="13"/>
    </location>
</feature>
<keyword evidence="4" id="KW-1185">Reference proteome</keyword>
<comment type="caution">
    <text evidence="3">The sequence shown here is derived from an EMBL/GenBank/DDBJ whole genome shotgun (WGS) entry which is preliminary data.</text>
</comment>
<evidence type="ECO:0000313" key="4">
    <source>
        <dbReference type="Proteomes" id="UP000825935"/>
    </source>
</evidence>
<evidence type="ECO:0008006" key="5">
    <source>
        <dbReference type="Google" id="ProtNLM"/>
    </source>
</evidence>
<feature type="region of interest" description="Disordered" evidence="2">
    <location>
        <begin position="1"/>
        <end position="51"/>
    </location>
</feature>
<protein>
    <recommendedName>
        <fullName evidence="5">RRP15-like protein</fullName>
    </recommendedName>
</protein>